<gene>
    <name evidence="10" type="ORF">BGE01nite_36240</name>
</gene>
<dbReference type="PRINTS" id="PR00727">
    <property type="entry name" value="LEADERPTASE"/>
</dbReference>
<evidence type="ECO:0000256" key="3">
    <source>
        <dbReference type="ARBA" id="ARBA00013208"/>
    </source>
</evidence>
<dbReference type="GO" id="GO:0016020">
    <property type="term" value="C:membrane"/>
    <property type="evidence" value="ECO:0007669"/>
    <property type="project" value="UniProtKB-SubCell"/>
</dbReference>
<dbReference type="NCBIfam" id="TIGR02227">
    <property type="entry name" value="sigpep_I_bact"/>
    <property type="match status" value="1"/>
</dbReference>
<evidence type="ECO:0000256" key="7">
    <source>
        <dbReference type="RuleBase" id="RU362042"/>
    </source>
</evidence>
<protein>
    <recommendedName>
        <fullName evidence="4 7">Signal peptidase I</fullName>
        <ecNumber evidence="3 7">3.4.21.89</ecNumber>
    </recommendedName>
</protein>
<dbReference type="Pfam" id="PF10502">
    <property type="entry name" value="Peptidase_S26"/>
    <property type="match status" value="2"/>
</dbReference>
<dbReference type="InterPro" id="IPR000223">
    <property type="entry name" value="Pept_S26A_signal_pept_1"/>
</dbReference>
<feature type="domain" description="Peptidase S26" evidence="9">
    <location>
        <begin position="81"/>
        <end position="117"/>
    </location>
</feature>
<evidence type="ECO:0000256" key="5">
    <source>
        <dbReference type="ARBA" id="ARBA00022801"/>
    </source>
</evidence>
<feature type="domain" description="Peptidase S26" evidence="9">
    <location>
        <begin position="240"/>
        <end position="387"/>
    </location>
</feature>
<evidence type="ECO:0000313" key="11">
    <source>
        <dbReference type="Proteomes" id="UP000321577"/>
    </source>
</evidence>
<dbReference type="InterPro" id="IPR036286">
    <property type="entry name" value="LexA/Signal_pep-like_sf"/>
</dbReference>
<evidence type="ECO:0000259" key="9">
    <source>
        <dbReference type="Pfam" id="PF10502"/>
    </source>
</evidence>
<name>A0A512MC73_9BACT</name>
<comment type="catalytic activity">
    <reaction evidence="1 7">
        <text>Cleavage of hydrophobic, N-terminal signal or leader sequences from secreted and periplasmic proteins.</text>
        <dbReference type="EC" id="3.4.21.89"/>
    </reaction>
</comment>
<comment type="caution">
    <text evidence="10">The sequence shown here is derived from an EMBL/GenBank/DDBJ whole genome shotgun (WGS) entry which is preliminary data.</text>
</comment>
<keyword evidence="11" id="KW-1185">Reference proteome</keyword>
<keyword evidence="8" id="KW-0175">Coiled coil</keyword>
<dbReference type="SUPFAM" id="SSF51306">
    <property type="entry name" value="LexA/Signal peptidase"/>
    <property type="match status" value="1"/>
</dbReference>
<comment type="similarity">
    <text evidence="2 7">Belongs to the peptidase S26 family.</text>
</comment>
<dbReference type="EMBL" id="BKAG01000028">
    <property type="protein sequence ID" value="GEP44333.1"/>
    <property type="molecule type" value="Genomic_DNA"/>
</dbReference>
<dbReference type="RefSeq" id="WP_146852173.1">
    <property type="nucleotide sequence ID" value="NZ_BKAG01000028.1"/>
</dbReference>
<proteinExistence type="inferred from homology"/>
<evidence type="ECO:0000256" key="2">
    <source>
        <dbReference type="ARBA" id="ARBA00009370"/>
    </source>
</evidence>
<dbReference type="PANTHER" id="PTHR43390:SF1">
    <property type="entry name" value="CHLOROPLAST PROCESSING PEPTIDASE"/>
    <property type="match status" value="1"/>
</dbReference>
<evidence type="ECO:0000256" key="4">
    <source>
        <dbReference type="ARBA" id="ARBA00019232"/>
    </source>
</evidence>
<reference evidence="10 11" key="1">
    <citation type="submission" date="2019-07" db="EMBL/GenBank/DDBJ databases">
        <title>Whole genome shotgun sequence of Brevifollis gellanilyticus NBRC 108608.</title>
        <authorList>
            <person name="Hosoyama A."/>
            <person name="Uohara A."/>
            <person name="Ohji S."/>
            <person name="Ichikawa N."/>
        </authorList>
    </citation>
    <scope>NUCLEOTIDE SEQUENCE [LARGE SCALE GENOMIC DNA]</scope>
    <source>
        <strain evidence="10 11">NBRC 108608</strain>
    </source>
</reference>
<evidence type="ECO:0000256" key="6">
    <source>
        <dbReference type="PIRSR" id="PIRSR600223-1"/>
    </source>
</evidence>
<dbReference type="OrthoDB" id="9802919at2"/>
<organism evidence="10 11">
    <name type="scientific">Brevifollis gellanilyticus</name>
    <dbReference type="NCBI Taxonomy" id="748831"/>
    <lineage>
        <taxon>Bacteria</taxon>
        <taxon>Pseudomonadati</taxon>
        <taxon>Verrucomicrobiota</taxon>
        <taxon>Verrucomicrobiia</taxon>
        <taxon>Verrucomicrobiales</taxon>
        <taxon>Verrucomicrobiaceae</taxon>
    </lineage>
</organism>
<dbReference type="PANTHER" id="PTHR43390">
    <property type="entry name" value="SIGNAL PEPTIDASE I"/>
    <property type="match status" value="1"/>
</dbReference>
<evidence type="ECO:0000256" key="8">
    <source>
        <dbReference type="SAM" id="Coils"/>
    </source>
</evidence>
<dbReference type="GO" id="GO:0004252">
    <property type="term" value="F:serine-type endopeptidase activity"/>
    <property type="evidence" value="ECO:0007669"/>
    <property type="project" value="InterPro"/>
</dbReference>
<sequence>MLIFTPRYLKHAKLLHKGVTRFLNYKRDLLPASKLDEIETLRRSLEDAMRAKDKERLKMLNEEINRVCERALPEAAPNEIAENVEVIFVAIVIALGIRAYIAQPFQIPTGSMQPTLNGITAQATAEDPTPGLAGKIGSIFSSTRFINVVSDHEGFLDRQNPITEHRFLIFMPYCLLHFADGHTIKIKAPQRQLLDELQLAKHINSEPVDTGNDTPDRRAVWGLRGGEPIKKGQLLARGVVHNGDHVLVDKFSYHFRTPTRGEVFVFTTKHINLITVPSEQGSQHYIKRLAGVPGDLLEVQAPLLFINGKQAEEQGFKNVMQGTREKPVDGYRGYSFAENINGRINKIHLKPDDYFAMGDNSYNSSDSRYWGPVPERNLVGPALFCYWPITKHWGRIR</sequence>
<accession>A0A512MC73</accession>
<dbReference type="Proteomes" id="UP000321577">
    <property type="component" value="Unassembled WGS sequence"/>
</dbReference>
<dbReference type="Gene3D" id="2.10.109.10">
    <property type="entry name" value="Umud Fragment, subunit A"/>
    <property type="match status" value="1"/>
</dbReference>
<feature type="active site" evidence="6">
    <location>
        <position position="287"/>
    </location>
</feature>
<feature type="coiled-coil region" evidence="8">
    <location>
        <begin position="35"/>
        <end position="70"/>
    </location>
</feature>
<dbReference type="AlphaFoldDB" id="A0A512MC73"/>
<feature type="active site" evidence="6">
    <location>
        <position position="111"/>
    </location>
</feature>
<evidence type="ECO:0000256" key="1">
    <source>
        <dbReference type="ARBA" id="ARBA00000677"/>
    </source>
</evidence>
<dbReference type="InterPro" id="IPR019757">
    <property type="entry name" value="Pept_S26A_signal_pept_1_Lys-AS"/>
</dbReference>
<dbReference type="InterPro" id="IPR019533">
    <property type="entry name" value="Peptidase_S26"/>
</dbReference>
<dbReference type="GO" id="GO:0009003">
    <property type="term" value="F:signal peptidase activity"/>
    <property type="evidence" value="ECO:0007669"/>
    <property type="project" value="UniProtKB-EC"/>
</dbReference>
<comment type="subcellular location">
    <subcellularLocation>
        <location evidence="7">Membrane</location>
        <topology evidence="7">Single-pass type II membrane protein</topology>
    </subcellularLocation>
</comment>
<dbReference type="CDD" id="cd06530">
    <property type="entry name" value="S26_SPase_I"/>
    <property type="match status" value="1"/>
</dbReference>
<evidence type="ECO:0000313" key="10">
    <source>
        <dbReference type="EMBL" id="GEP44333.1"/>
    </source>
</evidence>
<keyword evidence="7" id="KW-0645">Protease</keyword>
<dbReference type="PROSITE" id="PS00760">
    <property type="entry name" value="SPASE_I_2"/>
    <property type="match status" value="1"/>
</dbReference>
<dbReference type="GO" id="GO:0006465">
    <property type="term" value="P:signal peptide processing"/>
    <property type="evidence" value="ECO:0007669"/>
    <property type="project" value="InterPro"/>
</dbReference>
<keyword evidence="5 7" id="KW-0378">Hydrolase</keyword>
<dbReference type="EC" id="3.4.21.89" evidence="3 7"/>